<organism evidence="2 3">
    <name type="scientific">Sedimentisphaera cyanobacteriorum</name>
    <dbReference type="NCBI Taxonomy" id="1940790"/>
    <lineage>
        <taxon>Bacteria</taxon>
        <taxon>Pseudomonadati</taxon>
        <taxon>Planctomycetota</taxon>
        <taxon>Phycisphaerae</taxon>
        <taxon>Sedimentisphaerales</taxon>
        <taxon>Sedimentisphaeraceae</taxon>
        <taxon>Sedimentisphaera</taxon>
    </lineage>
</organism>
<protein>
    <recommendedName>
        <fullName evidence="4">LamG-like jellyroll fold domain-containing protein</fullName>
    </recommendedName>
</protein>
<dbReference type="Gene3D" id="2.60.40.10">
    <property type="entry name" value="Immunoglobulins"/>
    <property type="match status" value="1"/>
</dbReference>
<dbReference type="Gene3D" id="2.60.120.200">
    <property type="match status" value="1"/>
</dbReference>
<dbReference type="SUPFAM" id="SSF49899">
    <property type="entry name" value="Concanavalin A-like lectins/glucanases"/>
    <property type="match status" value="1"/>
</dbReference>
<dbReference type="InterPro" id="IPR013783">
    <property type="entry name" value="Ig-like_fold"/>
</dbReference>
<dbReference type="Pfam" id="PF13385">
    <property type="entry name" value="Laminin_G_3"/>
    <property type="match status" value="1"/>
</dbReference>
<dbReference type="PROSITE" id="PS51257">
    <property type="entry name" value="PROKAR_LIPOPROTEIN"/>
    <property type="match status" value="1"/>
</dbReference>
<dbReference type="KEGG" id="pbu:L21SP3_01087"/>
<dbReference type="AlphaFoldDB" id="A0A1Q2HPR9"/>
<keyword evidence="1" id="KW-0732">Signal</keyword>
<sequence length="405" mass="44684" precursor="true">MKPLLEKTVFNAVIILAASACFAQTTVRWSMDWTHLANPAVYDSAFGLGQGTIGGPSEGVVEFDHLWYFGNAGFTFSSVKPPQTLFSDGFSPHGNSFDAGEQFDEGVLFFPQDQYGNEFDYHGSFTVEGFFKTHADQSAGGVQQILLQAENDYSYSISINEGGAGWLRFAANTTIDGIKSVDANARNYADGSWYYFAARFSEPSDEMSLTVLTADGQTEQKEVQLSEGSQLQRGGSANMLIGRENYGGSRQFNGLIDELRISDGIVPNSELMGRIEAERNPYPAPREQGVGLDIELQWDSGSGVYAYNVYFGRTEPPKFKTQQKQTGYSPNTLKPGTTYLWRVDEILMDGTAVQGEVWSFTTQQPACDEFSVHDYNDDCIVDINDLSHFVAAWLDCGIVPENACF</sequence>
<keyword evidence="3" id="KW-1185">Reference proteome</keyword>
<evidence type="ECO:0000313" key="3">
    <source>
        <dbReference type="Proteomes" id="UP000188273"/>
    </source>
</evidence>
<dbReference type="RefSeq" id="WP_123785143.1">
    <property type="nucleotide sequence ID" value="NZ_CP019633.1"/>
</dbReference>
<feature type="chain" id="PRO_5012772144" description="LamG-like jellyroll fold domain-containing protein" evidence="1">
    <location>
        <begin position="24"/>
        <end position="405"/>
    </location>
</feature>
<dbReference type="Proteomes" id="UP000188273">
    <property type="component" value="Chromosome"/>
</dbReference>
<dbReference type="InterPro" id="IPR013320">
    <property type="entry name" value="ConA-like_dom_sf"/>
</dbReference>
<dbReference type="STRING" id="1940790.L21SP3_01087"/>
<evidence type="ECO:0000313" key="2">
    <source>
        <dbReference type="EMBL" id="AQQ09284.1"/>
    </source>
</evidence>
<gene>
    <name evidence="2" type="ORF">L21SP3_01087</name>
</gene>
<proteinExistence type="predicted"/>
<name>A0A1Q2HPR9_9BACT</name>
<reference evidence="3" key="1">
    <citation type="submission" date="2017-02" db="EMBL/GenBank/DDBJ databases">
        <title>Comparative genomics and description of representatives of a novel lineage of planctomycetes thriving in anoxic sediments.</title>
        <authorList>
            <person name="Spring S."/>
            <person name="Bunk B."/>
            <person name="Sproer C."/>
            <person name="Klenk H.-P."/>
        </authorList>
    </citation>
    <scope>NUCLEOTIDE SEQUENCE [LARGE SCALE GENOMIC DNA]</scope>
    <source>
        <strain evidence="3">L21-RPul-D3</strain>
    </source>
</reference>
<feature type="signal peptide" evidence="1">
    <location>
        <begin position="1"/>
        <end position="23"/>
    </location>
</feature>
<dbReference type="EMBL" id="CP019633">
    <property type="protein sequence ID" value="AQQ09284.1"/>
    <property type="molecule type" value="Genomic_DNA"/>
</dbReference>
<accession>A0A1Q2HPR9</accession>
<evidence type="ECO:0008006" key="4">
    <source>
        <dbReference type="Google" id="ProtNLM"/>
    </source>
</evidence>
<dbReference type="OrthoDB" id="9791852at2"/>
<evidence type="ECO:0000256" key="1">
    <source>
        <dbReference type="SAM" id="SignalP"/>
    </source>
</evidence>